<evidence type="ECO:0000313" key="6">
    <source>
        <dbReference type="EMBL" id="ABE03943.1"/>
    </source>
</evidence>
<comment type="similarity">
    <text evidence="1">Belongs to the GcvT family.</text>
</comment>
<dbReference type="AlphaFoldDB" id="A4U8U1"/>
<dbReference type="SUPFAM" id="SSF101790">
    <property type="entry name" value="Aminomethyltransferase beta-barrel domain"/>
    <property type="match status" value="1"/>
</dbReference>
<evidence type="ECO:0000259" key="5">
    <source>
        <dbReference type="Pfam" id="PF16350"/>
    </source>
</evidence>
<evidence type="ECO:0000259" key="2">
    <source>
        <dbReference type="Pfam" id="PF01266"/>
    </source>
</evidence>
<feature type="domain" description="GCVT N-terminal" evidence="3">
    <location>
        <begin position="434"/>
        <end position="716"/>
    </location>
</feature>
<dbReference type="InterPro" id="IPR027266">
    <property type="entry name" value="TrmE/GcvT-like"/>
</dbReference>
<dbReference type="PANTHER" id="PTHR43757">
    <property type="entry name" value="AMINOMETHYLTRANSFERASE"/>
    <property type="match status" value="1"/>
</dbReference>
<dbReference type="Pfam" id="PF16350">
    <property type="entry name" value="FAO_M"/>
    <property type="match status" value="1"/>
</dbReference>
<dbReference type="Gene3D" id="2.40.30.110">
    <property type="entry name" value="Aminomethyltransferase beta-barrel domains"/>
    <property type="match status" value="1"/>
</dbReference>
<organism evidence="6">
    <name type="scientific">Theonella swinhoei bacterial symbiont clone pSW1H8</name>
    <dbReference type="NCBI Taxonomy" id="377638"/>
    <lineage>
        <taxon>Bacteria</taxon>
        <taxon>environmental samples</taxon>
    </lineage>
</organism>
<dbReference type="InterPro" id="IPR006076">
    <property type="entry name" value="FAD-dep_OxRdtase"/>
</dbReference>
<evidence type="ECO:0000256" key="1">
    <source>
        <dbReference type="ARBA" id="ARBA00008609"/>
    </source>
</evidence>
<dbReference type="Pfam" id="PF08669">
    <property type="entry name" value="GCV_T_C"/>
    <property type="match status" value="1"/>
</dbReference>
<dbReference type="SUPFAM" id="SSF54373">
    <property type="entry name" value="FAD-linked reductases, C-terminal domain"/>
    <property type="match status" value="1"/>
</dbReference>
<dbReference type="InterPro" id="IPR028896">
    <property type="entry name" value="GcvT/YgfZ/DmdA"/>
</dbReference>
<protein>
    <submittedName>
        <fullName evidence="6">Sarcosine dehydrogenase</fullName>
    </submittedName>
</protein>
<evidence type="ECO:0000259" key="3">
    <source>
        <dbReference type="Pfam" id="PF01571"/>
    </source>
</evidence>
<reference evidence="6" key="1">
    <citation type="journal article" date="2007" name="Appl. Environ. Microbiol.">
        <title>Widespread occurrence and genomic context of unusually small polyketide synthase genes in microbial consortia associated with marine sponges.</title>
        <authorList>
            <person name="Fieseler L."/>
            <person name="Hentschel U."/>
            <person name="Grozdanov L."/>
            <person name="Schirmer A."/>
            <person name="Wen G."/>
            <person name="Platzer M."/>
            <person name="Hrvatin S."/>
            <person name="Butzke D."/>
            <person name="Zimmermann K."/>
            <person name="Piel J."/>
        </authorList>
    </citation>
    <scope>NUCLEOTIDE SEQUENCE</scope>
</reference>
<dbReference type="Pfam" id="PF01571">
    <property type="entry name" value="GCV_T"/>
    <property type="match status" value="1"/>
</dbReference>
<sequence>MAQTRPLSHAHLVIIGGGIVGCSTAYHLAKLGWRDIVVIDKGKLPYNDGSTSHAPGSMYLTNFSRMMTRFAVQSRQLYQELPEFEAGRPPFRPTGGLEVAYTDERMQDLKRKHGVATSYGVESYLLTPGETAHHIPILDPAVIVGSFYVPGDANIIAWHIAGSLAREAGRIGGVRFIQDTRVTDLEVDRGRIGAIVTDQGTIRCEQALLCANIWAPVIGEKLGLRIPLLAAQHQYTITEGLPELSEYAQERGGDEIVHPILRHQDFSMYFRQHWDSYGIGNYRHVPLMVDPYRLGKTAIKPFTPKHFDTAWQAARELLPPVNNVDLIEKFNGMFAFTVDGFPVMGESAVKGFWTAVGVWITHAGGVGKAIAELMTAGEAEIDIHEADINRLLPFQQTRRYVELRSAQNYREVYDIIHPAQPIDRPRNVRLSPYHARLADQNGHFIPSAGYEIAQWYEANERLLASYAAQIPQRTGWEAQFWSPIQGAEHLEVRANVGLFNVSTLAVIEVGGPGATGLLERVAANRIERPIGKIVYTSLLTPKGGIAGDLTIMRLDQDRYWVVTGGALLTRDMAWLRRHAPDDGSVTITDHSSRYMPIGLWGPNARRVLQKATGHDVSNEAFPYYTARSIEIGCAPVVALRISYVGELGWELYPPAEYALSVWDDLWAAGREFGMIAAGAGAFDSLRLEKGYRLWGQDIHQDYNPFEAGTGWAVRLDRSEFVGRAALLKAKAGGLARLLRCLTFDTATGMALGKEPIFDGDHCIGYVTSANMGYSVGKHIAYGYLPAESSALGRQLEIEYFGERHPVTVGVEPLFDPTNKRLKG</sequence>
<feature type="domain" description="Aminomethyltransferase C-terminal" evidence="4">
    <location>
        <begin position="738"/>
        <end position="815"/>
    </location>
</feature>
<dbReference type="InterPro" id="IPR029043">
    <property type="entry name" value="GcvT/YgfZ_C"/>
</dbReference>
<dbReference type="Pfam" id="PF01266">
    <property type="entry name" value="DAO"/>
    <property type="match status" value="1"/>
</dbReference>
<dbReference type="InterPro" id="IPR006222">
    <property type="entry name" value="GCVT_N"/>
</dbReference>
<dbReference type="Gene3D" id="3.30.70.1400">
    <property type="entry name" value="Aminomethyltransferase beta-barrel domains"/>
    <property type="match status" value="1"/>
</dbReference>
<dbReference type="PROSITE" id="PS51257">
    <property type="entry name" value="PROKAR_LIPOPROTEIN"/>
    <property type="match status" value="1"/>
</dbReference>
<accession>A4U8U1</accession>
<dbReference type="SUPFAM" id="SSF103025">
    <property type="entry name" value="Folate-binding domain"/>
    <property type="match status" value="1"/>
</dbReference>
<dbReference type="SUPFAM" id="SSF51905">
    <property type="entry name" value="FAD/NAD(P)-binding domain"/>
    <property type="match status" value="1"/>
</dbReference>
<dbReference type="InterPro" id="IPR036188">
    <property type="entry name" value="FAD/NAD-bd_sf"/>
</dbReference>
<evidence type="ECO:0000259" key="4">
    <source>
        <dbReference type="Pfam" id="PF08669"/>
    </source>
</evidence>
<dbReference type="InterPro" id="IPR032503">
    <property type="entry name" value="FAO_M"/>
</dbReference>
<name>A4U8U1_9BACT</name>
<dbReference type="Gene3D" id="3.30.9.10">
    <property type="entry name" value="D-Amino Acid Oxidase, subunit A, domain 2"/>
    <property type="match status" value="1"/>
</dbReference>
<feature type="domain" description="FAD dependent oxidoreductase central" evidence="5">
    <location>
        <begin position="377"/>
        <end position="431"/>
    </location>
</feature>
<dbReference type="Gene3D" id="3.50.50.60">
    <property type="entry name" value="FAD/NAD(P)-binding domain"/>
    <property type="match status" value="1"/>
</dbReference>
<proteinExistence type="inferred from homology"/>
<dbReference type="InterPro" id="IPR013977">
    <property type="entry name" value="GcvT_C"/>
</dbReference>
<dbReference type="EMBL" id="DQ438988">
    <property type="protein sequence ID" value="ABE03943.1"/>
    <property type="molecule type" value="Genomic_DNA"/>
</dbReference>
<dbReference type="PANTHER" id="PTHR43757:SF2">
    <property type="entry name" value="AMINOMETHYLTRANSFERASE, MITOCHONDRIAL"/>
    <property type="match status" value="1"/>
</dbReference>
<dbReference type="Gene3D" id="3.30.1360.120">
    <property type="entry name" value="Probable tRNA modification gtpase trme, domain 1"/>
    <property type="match status" value="1"/>
</dbReference>
<feature type="domain" description="FAD dependent oxidoreductase" evidence="2">
    <location>
        <begin position="12"/>
        <end position="373"/>
    </location>
</feature>